<sequence length="67" mass="7519">MPYAHPWDTHVLKSRAWVRQVGAARHPPTRVADGQTRDRRGSATPVHVEAENLGTAYVRRRSTTSCP</sequence>
<evidence type="ECO:0000313" key="3">
    <source>
        <dbReference type="Proteomes" id="UP000001444"/>
    </source>
</evidence>
<accession>C9Z672</accession>
<evidence type="ECO:0000313" key="2">
    <source>
        <dbReference type="EMBL" id="CBG75742.1"/>
    </source>
</evidence>
<proteinExistence type="predicted"/>
<name>C9Z672_STRSW</name>
<keyword evidence="3" id="KW-1185">Reference proteome</keyword>
<dbReference type="AlphaFoldDB" id="C9Z672"/>
<gene>
    <name evidence="2" type="ordered locus">SCAB_88051</name>
</gene>
<dbReference type="EMBL" id="FN554889">
    <property type="protein sequence ID" value="CBG75742.1"/>
    <property type="molecule type" value="Genomic_DNA"/>
</dbReference>
<evidence type="ECO:0000256" key="1">
    <source>
        <dbReference type="SAM" id="MobiDB-lite"/>
    </source>
</evidence>
<feature type="region of interest" description="Disordered" evidence="1">
    <location>
        <begin position="24"/>
        <end position="44"/>
    </location>
</feature>
<dbReference type="STRING" id="680198.SCAB_88051"/>
<reference evidence="2 3" key="1">
    <citation type="journal article" date="2010" name="Mol. Plant Microbe Interact.">
        <title>Streptomyces scabies 87-22 contains a coronafacic acid-like biosynthetic cluster that contributes to plant-microbe interactions.</title>
        <authorList>
            <person name="Bignell D.R."/>
            <person name="Seipke R.F."/>
            <person name="Huguet-Tapia J.C."/>
            <person name="Chambers A.H."/>
            <person name="Parry R.J."/>
            <person name="Loria R."/>
        </authorList>
    </citation>
    <scope>NUCLEOTIDE SEQUENCE [LARGE SCALE GENOMIC DNA]</scope>
    <source>
        <strain evidence="2 3">87.22</strain>
    </source>
</reference>
<dbReference type="HOGENOM" id="CLU_2810777_0_0_11"/>
<dbReference type="Proteomes" id="UP000001444">
    <property type="component" value="Chromosome"/>
</dbReference>
<dbReference type="KEGG" id="scb:SCAB_88051"/>
<organism evidence="2 3">
    <name type="scientific">Streptomyces scabiei (strain 87.22)</name>
    <dbReference type="NCBI Taxonomy" id="680198"/>
    <lineage>
        <taxon>Bacteria</taxon>
        <taxon>Bacillati</taxon>
        <taxon>Actinomycetota</taxon>
        <taxon>Actinomycetes</taxon>
        <taxon>Kitasatosporales</taxon>
        <taxon>Streptomycetaceae</taxon>
        <taxon>Streptomyces</taxon>
    </lineage>
</organism>
<protein>
    <submittedName>
        <fullName evidence="2">Uncharacterized protein</fullName>
    </submittedName>
</protein>